<dbReference type="SUPFAM" id="SSF109709">
    <property type="entry name" value="KorB DNA-binding domain-like"/>
    <property type="match status" value="1"/>
</dbReference>
<sequence>MTHIQAKFQTTAAARGQHRVTSPTAAKRPPTPRLPHVSKLMALAIRLDHLLATGQVKDQAEIARTAGITRARVTQILNLLQLAPDIQEAVLHLPPVTNGDIVTTERDLRTVLQSPNWSKQRQVWNKIGSAPPCSKTS</sequence>
<protein>
    <submittedName>
        <fullName evidence="2">Uncharacterized protein</fullName>
    </submittedName>
</protein>
<proteinExistence type="predicted"/>
<dbReference type="Proteomes" id="UP001416858">
    <property type="component" value="Unassembled WGS sequence"/>
</dbReference>
<dbReference type="RefSeq" id="WP_345686080.1">
    <property type="nucleotide sequence ID" value="NZ_BAABRO010000012.1"/>
</dbReference>
<evidence type="ECO:0000313" key="2">
    <source>
        <dbReference type="EMBL" id="GAA5509214.1"/>
    </source>
</evidence>
<comment type="caution">
    <text evidence="2">The sequence shown here is derived from an EMBL/GenBank/DDBJ whole genome shotgun (WGS) entry which is preliminary data.</text>
</comment>
<accession>A0ABP9VVN2</accession>
<organism evidence="2 3">
    <name type="scientific">Novipirellula caenicola</name>
    <dbReference type="NCBI Taxonomy" id="1536901"/>
    <lineage>
        <taxon>Bacteria</taxon>
        <taxon>Pseudomonadati</taxon>
        <taxon>Planctomycetota</taxon>
        <taxon>Planctomycetia</taxon>
        <taxon>Pirellulales</taxon>
        <taxon>Pirellulaceae</taxon>
        <taxon>Novipirellula</taxon>
    </lineage>
</organism>
<dbReference type="Gene3D" id="1.10.10.2830">
    <property type="match status" value="1"/>
</dbReference>
<evidence type="ECO:0000256" key="1">
    <source>
        <dbReference type="SAM" id="MobiDB-lite"/>
    </source>
</evidence>
<dbReference type="EMBL" id="BAABRO010000012">
    <property type="protein sequence ID" value="GAA5509214.1"/>
    <property type="molecule type" value="Genomic_DNA"/>
</dbReference>
<keyword evidence="3" id="KW-1185">Reference proteome</keyword>
<gene>
    <name evidence="2" type="ORF">Rcae01_04713</name>
</gene>
<name>A0ABP9VVN2_9BACT</name>
<reference evidence="2 3" key="1">
    <citation type="submission" date="2024-02" db="EMBL/GenBank/DDBJ databases">
        <title>Rhodopirellula caenicola NBRC 110016.</title>
        <authorList>
            <person name="Ichikawa N."/>
            <person name="Katano-Makiyama Y."/>
            <person name="Hidaka K."/>
        </authorList>
    </citation>
    <scope>NUCLEOTIDE SEQUENCE [LARGE SCALE GENOMIC DNA]</scope>
    <source>
        <strain evidence="2 3">NBRC 110016</strain>
    </source>
</reference>
<evidence type="ECO:0000313" key="3">
    <source>
        <dbReference type="Proteomes" id="UP001416858"/>
    </source>
</evidence>
<feature type="region of interest" description="Disordered" evidence="1">
    <location>
        <begin position="8"/>
        <end position="33"/>
    </location>
</feature>